<evidence type="ECO:0000313" key="3">
    <source>
        <dbReference type="Proteomes" id="UP000515908"/>
    </source>
</evidence>
<dbReference type="VEuPathDB" id="TriTrypDB:ADEAN_000799800"/>
<dbReference type="EMBL" id="LR877161">
    <property type="protein sequence ID" value="CAD2220476.1"/>
    <property type="molecule type" value="Genomic_DNA"/>
</dbReference>
<sequence>MMNPYPPEESRNDVKRYQNKFKKWMKKGLANDFSGGKQNGQYGNPLSEESNSLVDGNYSFSMGSDYGKSQSYPNSGSPSAPPSRRAPPPPQRYHGGKSRQQEWQEEYDQQLQFQRIFQSLLYLHANRYHRGHKMYYDEYVEDNDYNIEEYVMENDPQVWQTFDQIVNQGRVDANLVNDVRQEWSERRHDTQTNFTESDNYFEDMPYEDLEQYHSAVPSSYDVNGLSANNEYSFMFDSSAPNSNFSAKRHDNGVGRAARRASENELLCYTEVKE</sequence>
<gene>
    <name evidence="2" type="ORF">ADEAN_000799800</name>
</gene>
<accession>A0A7G2CKX3</accession>
<evidence type="ECO:0000313" key="2">
    <source>
        <dbReference type="EMBL" id="CAD2220476.1"/>
    </source>
</evidence>
<reference evidence="2 3" key="1">
    <citation type="submission" date="2020-08" db="EMBL/GenBank/DDBJ databases">
        <authorList>
            <person name="Newling K."/>
            <person name="Davey J."/>
            <person name="Forrester S."/>
        </authorList>
    </citation>
    <scope>NUCLEOTIDE SEQUENCE [LARGE SCALE GENOMIC DNA]</scope>
    <source>
        <strain evidence="3">Crithidia deanei Carvalho (ATCC PRA-265)</strain>
    </source>
</reference>
<evidence type="ECO:0000256" key="1">
    <source>
        <dbReference type="SAM" id="MobiDB-lite"/>
    </source>
</evidence>
<dbReference type="Proteomes" id="UP000515908">
    <property type="component" value="Chromosome 17"/>
</dbReference>
<protein>
    <submittedName>
        <fullName evidence="2">Uncharacterized protein</fullName>
    </submittedName>
</protein>
<proteinExistence type="predicted"/>
<feature type="compositionally biased region" description="Polar residues" evidence="1">
    <location>
        <begin position="39"/>
        <end position="76"/>
    </location>
</feature>
<dbReference type="AlphaFoldDB" id="A0A7G2CKX3"/>
<keyword evidence="3" id="KW-1185">Reference proteome</keyword>
<feature type="compositionally biased region" description="Pro residues" evidence="1">
    <location>
        <begin position="79"/>
        <end position="91"/>
    </location>
</feature>
<feature type="region of interest" description="Disordered" evidence="1">
    <location>
        <begin position="30"/>
        <end position="105"/>
    </location>
</feature>
<organism evidence="2 3">
    <name type="scientific">Angomonas deanei</name>
    <dbReference type="NCBI Taxonomy" id="59799"/>
    <lineage>
        <taxon>Eukaryota</taxon>
        <taxon>Discoba</taxon>
        <taxon>Euglenozoa</taxon>
        <taxon>Kinetoplastea</taxon>
        <taxon>Metakinetoplastina</taxon>
        <taxon>Trypanosomatida</taxon>
        <taxon>Trypanosomatidae</taxon>
        <taxon>Strigomonadinae</taxon>
        <taxon>Angomonas</taxon>
    </lineage>
</organism>
<name>A0A7G2CKX3_9TRYP</name>